<gene>
    <name evidence="4" type="ORF">S01H1_17038</name>
</gene>
<dbReference type="PANTHER" id="PTHR13693">
    <property type="entry name" value="CLASS II AMINOTRANSFERASE/8-AMINO-7-OXONONANOATE SYNTHASE"/>
    <property type="match status" value="1"/>
</dbReference>
<comment type="cofactor">
    <cofactor evidence="1">
        <name>pyridoxal 5'-phosphate</name>
        <dbReference type="ChEBI" id="CHEBI:597326"/>
    </cofactor>
</comment>
<sequence>ENSEYFRKGIRDIGLETIPGIHPIIPVLIRDTNKVKNMVLELYKMGILVTGLTTPVVPSGDETIRVQISAVHTKDDLDYSLNKFKEIKE</sequence>
<dbReference type="SUPFAM" id="SSF53383">
    <property type="entry name" value="PLP-dependent transferases"/>
    <property type="match status" value="1"/>
</dbReference>
<feature type="domain" description="Aminotransferase class I/classII large" evidence="3">
    <location>
        <begin position="2"/>
        <end position="83"/>
    </location>
</feature>
<dbReference type="InterPro" id="IPR004839">
    <property type="entry name" value="Aminotransferase_I/II_large"/>
</dbReference>
<proteinExistence type="predicted"/>
<accession>X0RYB4</accession>
<dbReference type="InterPro" id="IPR015422">
    <property type="entry name" value="PyrdxlP-dep_Trfase_small"/>
</dbReference>
<feature type="non-terminal residue" evidence="4">
    <location>
        <position position="1"/>
    </location>
</feature>
<dbReference type="InterPro" id="IPR050087">
    <property type="entry name" value="AON_synthase_class-II"/>
</dbReference>
<dbReference type="Gene3D" id="3.90.1150.10">
    <property type="entry name" value="Aspartate Aminotransferase, domain 1"/>
    <property type="match status" value="1"/>
</dbReference>
<dbReference type="Pfam" id="PF00155">
    <property type="entry name" value="Aminotran_1_2"/>
    <property type="match status" value="1"/>
</dbReference>
<name>X0RYB4_9ZZZZ</name>
<dbReference type="GO" id="GO:0030170">
    <property type="term" value="F:pyridoxal phosphate binding"/>
    <property type="evidence" value="ECO:0007669"/>
    <property type="project" value="InterPro"/>
</dbReference>
<comment type="caution">
    <text evidence="4">The sequence shown here is derived from an EMBL/GenBank/DDBJ whole genome shotgun (WGS) entry which is preliminary data.</text>
</comment>
<dbReference type="InterPro" id="IPR015424">
    <property type="entry name" value="PyrdxlP-dep_Trfase"/>
</dbReference>
<evidence type="ECO:0000259" key="3">
    <source>
        <dbReference type="Pfam" id="PF00155"/>
    </source>
</evidence>
<protein>
    <recommendedName>
        <fullName evidence="3">Aminotransferase class I/classII large domain-containing protein</fullName>
    </recommendedName>
</protein>
<evidence type="ECO:0000313" key="4">
    <source>
        <dbReference type="EMBL" id="GAF68732.1"/>
    </source>
</evidence>
<dbReference type="AlphaFoldDB" id="X0RYB4"/>
<reference evidence="4" key="1">
    <citation type="journal article" date="2014" name="Front. Microbiol.">
        <title>High frequency of phylogenetically diverse reductive dehalogenase-homologous genes in deep subseafloor sedimentary metagenomes.</title>
        <authorList>
            <person name="Kawai M."/>
            <person name="Futagami T."/>
            <person name="Toyoda A."/>
            <person name="Takaki Y."/>
            <person name="Nishi S."/>
            <person name="Hori S."/>
            <person name="Arai W."/>
            <person name="Tsubouchi T."/>
            <person name="Morono Y."/>
            <person name="Uchiyama I."/>
            <person name="Ito T."/>
            <person name="Fujiyama A."/>
            <person name="Inagaki F."/>
            <person name="Takami H."/>
        </authorList>
    </citation>
    <scope>NUCLEOTIDE SEQUENCE</scope>
    <source>
        <strain evidence="4">Expedition CK06-06</strain>
    </source>
</reference>
<evidence type="ECO:0000256" key="1">
    <source>
        <dbReference type="ARBA" id="ARBA00001933"/>
    </source>
</evidence>
<evidence type="ECO:0000256" key="2">
    <source>
        <dbReference type="ARBA" id="ARBA00022679"/>
    </source>
</evidence>
<organism evidence="4">
    <name type="scientific">marine sediment metagenome</name>
    <dbReference type="NCBI Taxonomy" id="412755"/>
    <lineage>
        <taxon>unclassified sequences</taxon>
        <taxon>metagenomes</taxon>
        <taxon>ecological metagenomes</taxon>
    </lineage>
</organism>
<keyword evidence="2" id="KW-0808">Transferase</keyword>
<dbReference type="GO" id="GO:0016740">
    <property type="term" value="F:transferase activity"/>
    <property type="evidence" value="ECO:0007669"/>
    <property type="project" value="UniProtKB-KW"/>
</dbReference>
<dbReference type="EMBL" id="BARS01009000">
    <property type="protein sequence ID" value="GAF68732.1"/>
    <property type="molecule type" value="Genomic_DNA"/>
</dbReference>